<feature type="transmembrane region" description="Helical" evidence="1">
    <location>
        <begin position="114"/>
        <end position="132"/>
    </location>
</feature>
<reference evidence="2 3" key="1">
    <citation type="submission" date="2024-01" db="EMBL/GenBank/DDBJ databases">
        <title>A telomere-to-telomere, gap-free genome of sweet tea (Lithocarpus litseifolius).</title>
        <authorList>
            <person name="Zhou J."/>
        </authorList>
    </citation>
    <scope>NUCLEOTIDE SEQUENCE [LARGE SCALE GENOMIC DNA]</scope>
    <source>
        <strain evidence="2">Zhou-2022a</strain>
        <tissue evidence="2">Leaf</tissue>
    </source>
</reference>
<proteinExistence type="predicted"/>
<sequence>MKVGDGGRRTAIKIGDGGRRTAMKIGDDGVGRRRWRTAMKIGDGDGDGGRRTAMKIGDDGVGRRRWRGTAMMAWDGDSDRRSRCWRFLFPISIRLDASLAVTSAKIQYLLINGYPTVVSELLLLAILLIQTVKKMNKLLPFSTLI</sequence>
<evidence type="ECO:0000313" key="2">
    <source>
        <dbReference type="EMBL" id="KAL0007197.1"/>
    </source>
</evidence>
<organism evidence="2 3">
    <name type="scientific">Lithocarpus litseifolius</name>
    <dbReference type="NCBI Taxonomy" id="425828"/>
    <lineage>
        <taxon>Eukaryota</taxon>
        <taxon>Viridiplantae</taxon>
        <taxon>Streptophyta</taxon>
        <taxon>Embryophyta</taxon>
        <taxon>Tracheophyta</taxon>
        <taxon>Spermatophyta</taxon>
        <taxon>Magnoliopsida</taxon>
        <taxon>eudicotyledons</taxon>
        <taxon>Gunneridae</taxon>
        <taxon>Pentapetalae</taxon>
        <taxon>rosids</taxon>
        <taxon>fabids</taxon>
        <taxon>Fagales</taxon>
        <taxon>Fagaceae</taxon>
        <taxon>Lithocarpus</taxon>
    </lineage>
</organism>
<protein>
    <submittedName>
        <fullName evidence="2">Uncharacterized protein</fullName>
    </submittedName>
</protein>
<evidence type="ECO:0000256" key="1">
    <source>
        <dbReference type="SAM" id="Phobius"/>
    </source>
</evidence>
<evidence type="ECO:0000313" key="3">
    <source>
        <dbReference type="Proteomes" id="UP001459277"/>
    </source>
</evidence>
<dbReference type="AlphaFoldDB" id="A0AAW2D9Y7"/>
<keyword evidence="3" id="KW-1185">Reference proteome</keyword>
<keyword evidence="1" id="KW-0472">Membrane</keyword>
<comment type="caution">
    <text evidence="2">The sequence shown here is derived from an EMBL/GenBank/DDBJ whole genome shotgun (WGS) entry which is preliminary data.</text>
</comment>
<gene>
    <name evidence="2" type="ORF">SO802_008699</name>
</gene>
<name>A0AAW2D9Y7_9ROSI</name>
<keyword evidence="1" id="KW-1133">Transmembrane helix</keyword>
<keyword evidence="1" id="KW-0812">Transmembrane</keyword>
<dbReference type="EMBL" id="JAZDWU010000003">
    <property type="protein sequence ID" value="KAL0007197.1"/>
    <property type="molecule type" value="Genomic_DNA"/>
</dbReference>
<dbReference type="Proteomes" id="UP001459277">
    <property type="component" value="Unassembled WGS sequence"/>
</dbReference>
<accession>A0AAW2D9Y7</accession>